<organism evidence="1 2">
    <name type="scientific">Scale drop disease virus</name>
    <dbReference type="NCBI Taxonomy" id="1697349"/>
    <lineage>
        <taxon>Viruses</taxon>
        <taxon>Varidnaviria</taxon>
        <taxon>Bamfordvirae</taxon>
        <taxon>Nucleocytoviricota</taxon>
        <taxon>Megaviricetes</taxon>
        <taxon>Pimascovirales</taxon>
        <taxon>Pimascovirales incertae sedis</taxon>
        <taxon>Iridoviridae</taxon>
        <taxon>Alphairidovirinae</taxon>
        <taxon>Megalocytivirus</taxon>
        <taxon>Megalocytivirus lates1</taxon>
    </lineage>
</organism>
<gene>
    <name evidence="1" type="ORF">SDDV_128</name>
</gene>
<reference evidence="1 2" key="1">
    <citation type="journal article" date="2015" name="PLoS Pathog.">
        <title>A Novel Virus Causes Scale Drop Disease in Lates calcarifer.</title>
        <authorList>
            <person name="de Groof A."/>
            <person name="Guelen L."/>
            <person name="Deijs M."/>
            <person name="van der Wal Y."/>
            <person name="Miyata M."/>
            <person name="Ng K.S."/>
            <person name="van Grinsven L."/>
            <person name="Simmelink B."/>
            <person name="Biermann Y."/>
            <person name="Grisez L."/>
            <person name="van Lent J."/>
            <person name="de Ronde A."/>
            <person name="Chang S.F."/>
            <person name="Schrier C."/>
            <person name="van der Hoek L."/>
        </authorList>
    </citation>
    <scope>NUCLEOTIDE SEQUENCE [LARGE SCALE GENOMIC DNA]</scope>
    <source>
        <strain evidence="1">C4575</strain>
    </source>
</reference>
<name>A0A0K1L705_9VIRU</name>
<accession>A0A0K1L705</accession>
<sequence>MEAYILQSSDVVDERFLELYQQTLDQDNDDVFVILDMLISAGHYNRYKHVVHNNPIVEIDPNWQYMMMADILATRENFEEWINTWFNANRLYDRHEILNSVSGNRGLLLNHLLNTYRDQNNLEMILQQAIIAGCDPLSISDGVPPVIAIYEHCQYNLNQSEYYMKRVVFDHIEVTGQALDNCRLRNTDENLLHVAARHRDNEGLEYFVYTLHMNVNSKYAISNCGFDNYTDNFYGNVSQLYQFWFHTLNADVHLLFQGNRGTYTLFTKYCGLKDPTLATLMLDDGANVHLGSLNPGTRMCFQWSSRIDQKVN</sequence>
<evidence type="ECO:0000313" key="2">
    <source>
        <dbReference type="Proteomes" id="UP000201485"/>
    </source>
</evidence>
<keyword evidence="2" id="KW-1185">Reference proteome</keyword>
<dbReference type="KEGG" id="vg:25479177"/>
<dbReference type="GeneID" id="25479177"/>
<dbReference type="RefSeq" id="YP_009163889.1">
    <property type="nucleotide sequence ID" value="NC_027778.1"/>
</dbReference>
<dbReference type="EMBL" id="KR139659">
    <property type="protein sequence ID" value="AKU37543.1"/>
    <property type="molecule type" value="Genomic_DNA"/>
</dbReference>
<protein>
    <submittedName>
        <fullName evidence="1">ORF_128R</fullName>
    </submittedName>
</protein>
<proteinExistence type="predicted"/>
<evidence type="ECO:0000313" key="1">
    <source>
        <dbReference type="EMBL" id="AKU37543.1"/>
    </source>
</evidence>
<dbReference type="Proteomes" id="UP000201485">
    <property type="component" value="Segment"/>
</dbReference>